<dbReference type="Pfam" id="PF16363">
    <property type="entry name" value="GDP_Man_Dehyd"/>
    <property type="match status" value="1"/>
</dbReference>
<reference evidence="10" key="1">
    <citation type="journal article" date="2019" name="Int. J. Syst. Evol. Microbiol.">
        <title>The Global Catalogue of Microorganisms (GCM) 10K type strain sequencing project: providing services to taxonomists for standard genome sequencing and annotation.</title>
        <authorList>
            <consortium name="The Broad Institute Genomics Platform"/>
            <consortium name="The Broad Institute Genome Sequencing Center for Infectious Disease"/>
            <person name="Wu L."/>
            <person name="Ma J."/>
        </authorList>
    </citation>
    <scope>NUCLEOTIDE SEQUENCE [LARGE SCALE GENOMIC DNA]</scope>
    <source>
        <strain evidence="10">CCUG 58760</strain>
    </source>
</reference>
<dbReference type="EC" id="4.2.1.46" evidence="4 7"/>
<gene>
    <name evidence="9" type="primary">rfbB</name>
    <name evidence="9" type="ORF">ACFPMG_11535</name>
</gene>
<feature type="domain" description="NAD(P)-binding" evidence="8">
    <location>
        <begin position="4"/>
        <end position="321"/>
    </location>
</feature>
<accession>A0ABW0G445</accession>
<dbReference type="InterPro" id="IPR036291">
    <property type="entry name" value="NAD(P)-bd_dom_sf"/>
</dbReference>
<name>A0ABW0G445_9PROT</name>
<evidence type="ECO:0000313" key="9">
    <source>
        <dbReference type="EMBL" id="MFC5355639.1"/>
    </source>
</evidence>
<evidence type="ECO:0000256" key="4">
    <source>
        <dbReference type="ARBA" id="ARBA00011990"/>
    </source>
</evidence>
<comment type="caution">
    <text evidence="9">The sequence shown here is derived from an EMBL/GenBank/DDBJ whole genome shotgun (WGS) entry which is preliminary data.</text>
</comment>
<dbReference type="CDD" id="cd05246">
    <property type="entry name" value="dTDP_GD_SDR_e"/>
    <property type="match status" value="1"/>
</dbReference>
<dbReference type="RefSeq" id="WP_376995272.1">
    <property type="nucleotide sequence ID" value="NZ_JBHSLC010000017.1"/>
</dbReference>
<evidence type="ECO:0000256" key="2">
    <source>
        <dbReference type="ARBA" id="ARBA00001911"/>
    </source>
</evidence>
<protein>
    <recommendedName>
        <fullName evidence="4 7">dTDP-glucose 4,6-dehydratase</fullName>
        <ecNumber evidence="4 7">4.2.1.46</ecNumber>
    </recommendedName>
</protein>
<dbReference type="Gene3D" id="3.40.50.720">
    <property type="entry name" value="NAD(P)-binding Rossmann-like Domain"/>
    <property type="match status" value="1"/>
</dbReference>
<dbReference type="NCBIfam" id="TIGR01181">
    <property type="entry name" value="dTDP_gluc_dehyt"/>
    <property type="match status" value="1"/>
</dbReference>
<evidence type="ECO:0000256" key="1">
    <source>
        <dbReference type="ARBA" id="ARBA00001539"/>
    </source>
</evidence>
<sequence>MKVIVTGGAGFIGSAVVRLLIGETDADVINVDKLTYAGNLASLASVAGNPRYRFVRADIGDKAAMADLFAAVQPDVVMHLAAESHVDRSIEGPAAFIETNIVGTYTLLEVARAHWSRLHGAARDSFRFHHISTDEVYGSLGDEGLFTETTPYAPTSPYSASKASSDHLVRAWHHTYGLPTVVTNCSNNYGPYHFPEKLIPLMILKGLEGKPLPVYGTGENVRDWLFVEDHARALWTVATRGRTGETYNIGGEAERRNIDVVGQICDLLDEMVPSAAPRRGLIAHVADRPGHDARYAMDITKIGRELGWRPRETFESGLRKTVAWYLENRPWWEDIRNGRYAGERLGLTPVAELA</sequence>
<comment type="similarity">
    <text evidence="3 7">Belongs to the NAD(P)-dependent epimerase/dehydratase family. dTDP-glucose dehydratase subfamily.</text>
</comment>
<organism evidence="9 10">
    <name type="scientific">Azospirillum himalayense</name>
    <dbReference type="NCBI Taxonomy" id="654847"/>
    <lineage>
        <taxon>Bacteria</taxon>
        <taxon>Pseudomonadati</taxon>
        <taxon>Pseudomonadota</taxon>
        <taxon>Alphaproteobacteria</taxon>
        <taxon>Rhodospirillales</taxon>
        <taxon>Azospirillaceae</taxon>
        <taxon>Azospirillum</taxon>
    </lineage>
</organism>
<comment type="cofactor">
    <cofactor evidence="2 7">
        <name>NAD(+)</name>
        <dbReference type="ChEBI" id="CHEBI:57540"/>
    </cofactor>
</comment>
<comment type="catalytic activity">
    <reaction evidence="1 7">
        <text>dTDP-alpha-D-glucose = dTDP-4-dehydro-6-deoxy-alpha-D-glucose + H2O</text>
        <dbReference type="Rhea" id="RHEA:17221"/>
        <dbReference type="ChEBI" id="CHEBI:15377"/>
        <dbReference type="ChEBI" id="CHEBI:57477"/>
        <dbReference type="ChEBI" id="CHEBI:57649"/>
        <dbReference type="EC" id="4.2.1.46"/>
    </reaction>
</comment>
<dbReference type="InterPro" id="IPR005888">
    <property type="entry name" value="dTDP_Gluc_deHydtase"/>
</dbReference>
<evidence type="ECO:0000256" key="7">
    <source>
        <dbReference type="RuleBase" id="RU004473"/>
    </source>
</evidence>
<dbReference type="Gene3D" id="3.90.25.10">
    <property type="entry name" value="UDP-galactose 4-epimerase, domain 1"/>
    <property type="match status" value="1"/>
</dbReference>
<keyword evidence="10" id="KW-1185">Reference proteome</keyword>
<keyword evidence="6 7" id="KW-0456">Lyase</keyword>
<dbReference type="SUPFAM" id="SSF51735">
    <property type="entry name" value="NAD(P)-binding Rossmann-fold domains"/>
    <property type="match status" value="1"/>
</dbReference>
<evidence type="ECO:0000259" key="8">
    <source>
        <dbReference type="Pfam" id="PF16363"/>
    </source>
</evidence>
<evidence type="ECO:0000256" key="3">
    <source>
        <dbReference type="ARBA" id="ARBA00008178"/>
    </source>
</evidence>
<dbReference type="GO" id="GO:0008460">
    <property type="term" value="F:dTDP-glucose 4,6-dehydratase activity"/>
    <property type="evidence" value="ECO:0007669"/>
    <property type="project" value="UniProtKB-EC"/>
</dbReference>
<dbReference type="InterPro" id="IPR016040">
    <property type="entry name" value="NAD(P)-bd_dom"/>
</dbReference>
<keyword evidence="5" id="KW-0520">NAD</keyword>
<dbReference type="PANTHER" id="PTHR43000">
    <property type="entry name" value="DTDP-D-GLUCOSE 4,6-DEHYDRATASE-RELATED"/>
    <property type="match status" value="1"/>
</dbReference>
<dbReference type="EMBL" id="JBHSLC010000017">
    <property type="protein sequence ID" value="MFC5355639.1"/>
    <property type="molecule type" value="Genomic_DNA"/>
</dbReference>
<evidence type="ECO:0000256" key="5">
    <source>
        <dbReference type="ARBA" id="ARBA00023027"/>
    </source>
</evidence>
<evidence type="ECO:0000256" key="6">
    <source>
        <dbReference type="ARBA" id="ARBA00023239"/>
    </source>
</evidence>
<evidence type="ECO:0000313" key="10">
    <source>
        <dbReference type="Proteomes" id="UP001596166"/>
    </source>
</evidence>
<dbReference type="Proteomes" id="UP001596166">
    <property type="component" value="Unassembled WGS sequence"/>
</dbReference>
<proteinExistence type="inferred from homology"/>